<evidence type="ECO:0000256" key="4">
    <source>
        <dbReference type="ARBA" id="ARBA00023134"/>
    </source>
</evidence>
<protein>
    <recommendedName>
        <fullName evidence="7">GB1/RHD3-type G domain-containing protein</fullName>
    </recommendedName>
</protein>
<evidence type="ECO:0000256" key="5">
    <source>
        <dbReference type="ARBA" id="ARBA00023136"/>
    </source>
</evidence>
<keyword evidence="9" id="KW-1185">Reference proteome</keyword>
<dbReference type="GO" id="GO:0003924">
    <property type="term" value="F:GTPase activity"/>
    <property type="evidence" value="ECO:0007669"/>
    <property type="project" value="TreeGrafter"/>
</dbReference>
<gene>
    <name evidence="8" type="ORF">PVAP13_4NG036600</name>
</gene>
<evidence type="ECO:0000313" key="9">
    <source>
        <dbReference type="Proteomes" id="UP000823388"/>
    </source>
</evidence>
<feature type="domain" description="GB1/RHD3-type G" evidence="7">
    <location>
        <begin position="35"/>
        <end position="95"/>
    </location>
</feature>
<dbReference type="InterPro" id="IPR027417">
    <property type="entry name" value="P-loop_NTPase"/>
</dbReference>
<comment type="caution">
    <text evidence="8">The sequence shown here is derived from an EMBL/GenBank/DDBJ whole genome shotgun (WGS) entry which is preliminary data.</text>
</comment>
<evidence type="ECO:0000313" key="8">
    <source>
        <dbReference type="EMBL" id="KAG2604015.1"/>
    </source>
</evidence>
<dbReference type="Gene3D" id="3.40.50.300">
    <property type="entry name" value="P-loop containing nucleotide triphosphate hydrolases"/>
    <property type="match status" value="1"/>
</dbReference>
<evidence type="ECO:0000256" key="1">
    <source>
        <dbReference type="ARBA" id="ARBA00022741"/>
    </source>
</evidence>
<sequence length="95" mass="10363">MGDACFSAQLIDGDGVFNVSEMENFMKEARLGERGLSYVVVSIMNPQSSEKSTLLNHLFGTNFRETDGFKGSCATIPLYLSLNFLGYGSMCSCVI</sequence>
<evidence type="ECO:0000256" key="6">
    <source>
        <dbReference type="PROSITE-ProRule" id="PRU01052"/>
    </source>
</evidence>
<reference evidence="8" key="1">
    <citation type="submission" date="2020-05" db="EMBL/GenBank/DDBJ databases">
        <title>WGS assembly of Panicum virgatum.</title>
        <authorList>
            <person name="Lovell J.T."/>
            <person name="Jenkins J."/>
            <person name="Shu S."/>
            <person name="Juenger T.E."/>
            <person name="Schmutz J."/>
        </authorList>
    </citation>
    <scope>NUCLEOTIDE SEQUENCE</scope>
    <source>
        <strain evidence="8">AP13</strain>
    </source>
</reference>
<dbReference type="PANTHER" id="PTHR45923">
    <property type="entry name" value="PROTEIN SEY1"/>
    <property type="match status" value="1"/>
</dbReference>
<name>A0A8T0T468_PANVG</name>
<dbReference type="SUPFAM" id="SSF52540">
    <property type="entry name" value="P-loop containing nucleoside triphosphate hydrolases"/>
    <property type="match status" value="1"/>
</dbReference>
<evidence type="ECO:0000256" key="2">
    <source>
        <dbReference type="ARBA" id="ARBA00022801"/>
    </source>
</evidence>
<keyword evidence="5" id="KW-0472">Membrane</keyword>
<dbReference type="GO" id="GO:0005783">
    <property type="term" value="C:endoplasmic reticulum"/>
    <property type="evidence" value="ECO:0007669"/>
    <property type="project" value="TreeGrafter"/>
</dbReference>
<dbReference type="EMBL" id="CM029044">
    <property type="protein sequence ID" value="KAG2604015.1"/>
    <property type="molecule type" value="Genomic_DNA"/>
</dbReference>
<keyword evidence="3" id="KW-0256">Endoplasmic reticulum</keyword>
<dbReference type="Proteomes" id="UP000823388">
    <property type="component" value="Chromosome 4N"/>
</dbReference>
<accession>A0A8T0T468</accession>
<comment type="similarity">
    <text evidence="6">Belongs to the TRAFAC class dynamin-like GTPase superfamily. GB1/RHD3 GTPase family.</text>
</comment>
<keyword evidence="4" id="KW-0342">GTP-binding</keyword>
<dbReference type="AlphaFoldDB" id="A0A8T0T468"/>
<dbReference type="GO" id="GO:0005525">
    <property type="term" value="F:GTP binding"/>
    <property type="evidence" value="ECO:0007669"/>
    <property type="project" value="UniProtKB-KW"/>
</dbReference>
<dbReference type="GO" id="GO:0016320">
    <property type="term" value="P:endoplasmic reticulum membrane fusion"/>
    <property type="evidence" value="ECO:0007669"/>
    <property type="project" value="TreeGrafter"/>
</dbReference>
<evidence type="ECO:0000259" key="7">
    <source>
        <dbReference type="PROSITE" id="PS51715"/>
    </source>
</evidence>
<keyword evidence="2" id="KW-0378">Hydrolase</keyword>
<evidence type="ECO:0000256" key="3">
    <source>
        <dbReference type="ARBA" id="ARBA00022824"/>
    </source>
</evidence>
<dbReference type="InterPro" id="IPR008803">
    <property type="entry name" value="RHD3/Sey1"/>
</dbReference>
<keyword evidence="1" id="KW-0547">Nucleotide-binding</keyword>
<dbReference type="PANTHER" id="PTHR45923:SF2">
    <property type="entry name" value="PROTEIN SEY1"/>
    <property type="match status" value="1"/>
</dbReference>
<dbReference type="InterPro" id="IPR030386">
    <property type="entry name" value="G_GB1_RHD3_dom"/>
</dbReference>
<proteinExistence type="inferred from homology"/>
<dbReference type="PROSITE" id="PS51715">
    <property type="entry name" value="G_GB1_RHD3"/>
    <property type="match status" value="1"/>
</dbReference>
<organism evidence="8 9">
    <name type="scientific">Panicum virgatum</name>
    <name type="common">Blackwell switchgrass</name>
    <dbReference type="NCBI Taxonomy" id="38727"/>
    <lineage>
        <taxon>Eukaryota</taxon>
        <taxon>Viridiplantae</taxon>
        <taxon>Streptophyta</taxon>
        <taxon>Embryophyta</taxon>
        <taxon>Tracheophyta</taxon>
        <taxon>Spermatophyta</taxon>
        <taxon>Magnoliopsida</taxon>
        <taxon>Liliopsida</taxon>
        <taxon>Poales</taxon>
        <taxon>Poaceae</taxon>
        <taxon>PACMAD clade</taxon>
        <taxon>Panicoideae</taxon>
        <taxon>Panicodae</taxon>
        <taxon>Paniceae</taxon>
        <taxon>Panicinae</taxon>
        <taxon>Panicum</taxon>
        <taxon>Panicum sect. Hiantes</taxon>
    </lineage>
</organism>